<sequence length="903" mass="105103">MLKVDEAIYDTNKVICRNISVFDASERGLLSQNILAQLRNFVEYIVQKVYSNGVDTDPNDYQDKKAAWEFVKTKGELRFLSKFHNLLQKSVSHYTFDEGGSERLMLKYYEYLLKIKVFLKEKYNMDVLENIDDFPLNLDDNLMEYYKQIAVCIVKPSRYATRNPYNDRAYIQKIKPFFVKHHIFYEVTFTVANDKASKFDRVIAFTSLDLSDNYAVKLSIHNDFIGVLGKVMPIQIIDSWEVSIRPCEINRFADFFGSHTQISASNNEFRDLMKFLTDTRMSLVDLVTSSDSYYSWAKARCTKEAKVIHIFDLLDKSRDLIKDNAPGSNIIRYFLHKMNNKVMRRQYSRETCERLSDLHLRWGCIPFDQMPYATSLIKHNPRIYDLFECINSGDREHEFLARTIRNNTEQSGVLFTPLSELERFENIENLIRKYNSLVYARKHSERYLRIFKDHLYIKGYVDDTTEIIKKLKELSSTGISGYSDFVESWLSKNPSYRIDSKEKLTALKTIFSDSHVVLIYGSAGTGKSTLINHISNLYNDRKKKYLANTNPAVDNMRRKVNAGNCDFKTITKFLSNYNTDTECDILFIDECSTVSNKDMRDILEKATFKLLVLVGDVFQIEAILFGNWFNVARTFVPETSVSELSRPYRSTNTRLLTIWDRVRNLQDDILEPMVKGKYTVKLDESIFEHSDEDEIILCLNYDGLYGINNINRFLQSSNPKPEIVWGINTYKIGDPILFNESDRFAPLIYNNMKGYIRNIEPTEDKIRFDIELDIAITDWEAEDYDFTLVGTSDKGNSIISFWVDKYRSTDDDDDSSNAIVPFQVAYAVSIHKAQGLEYKSVKVVITNEVEELITHNIFYTAITRAKEDLKIYWTPETEKKILEGLSLRNYKKDAALLAAMQNF</sequence>
<gene>
    <name evidence="2" type="ORF">SAMN05444424_1450</name>
</gene>
<dbReference type="SUPFAM" id="SSF52540">
    <property type="entry name" value="P-loop containing nucleoside triphosphate hydrolases"/>
    <property type="match status" value="2"/>
</dbReference>
<name>A0AAQ1RVY7_9FIRM</name>
<feature type="domain" description="AAA+ ATPase" evidence="1">
    <location>
        <begin position="513"/>
        <end position="639"/>
    </location>
</feature>
<evidence type="ECO:0000313" key="2">
    <source>
        <dbReference type="EMBL" id="SHG09568.1"/>
    </source>
</evidence>
<keyword evidence="2" id="KW-0347">Helicase</keyword>
<proteinExistence type="predicted"/>
<dbReference type="EMBL" id="FQVY01000002">
    <property type="protein sequence ID" value="SHG09568.1"/>
    <property type="molecule type" value="Genomic_DNA"/>
</dbReference>
<keyword evidence="2" id="KW-0547">Nucleotide-binding</keyword>
<reference evidence="3" key="1">
    <citation type="submission" date="2016-11" db="EMBL/GenBank/DDBJ databases">
        <authorList>
            <person name="Jaros S."/>
            <person name="Januszkiewicz K."/>
            <person name="Wedrychowicz H."/>
        </authorList>
    </citation>
    <scope>NUCLEOTIDE SEQUENCE [LARGE SCALE GENOMIC DNA]</scope>
    <source>
        <strain evidence="3">DSM 4029</strain>
    </source>
</reference>
<protein>
    <submittedName>
        <fullName evidence="2">UvrD-like helicase C-terminal domain-containing protein</fullName>
    </submittedName>
</protein>
<comment type="caution">
    <text evidence="2">The sequence shown here is derived from an EMBL/GenBank/DDBJ whole genome shotgun (WGS) entry which is preliminary data.</text>
</comment>
<dbReference type="CDD" id="cd18809">
    <property type="entry name" value="SF1_C_RecD"/>
    <property type="match status" value="1"/>
</dbReference>
<evidence type="ECO:0000313" key="3">
    <source>
        <dbReference type="Proteomes" id="UP000184089"/>
    </source>
</evidence>
<dbReference type="InterPro" id="IPR027785">
    <property type="entry name" value="UvrD-like_helicase_C"/>
</dbReference>
<dbReference type="Gene3D" id="3.40.50.300">
    <property type="entry name" value="P-loop containing nucleotide triphosphate hydrolases"/>
    <property type="match status" value="2"/>
</dbReference>
<dbReference type="InterPro" id="IPR027417">
    <property type="entry name" value="P-loop_NTPase"/>
</dbReference>
<dbReference type="Pfam" id="PF13538">
    <property type="entry name" value="UvrD_C_2"/>
    <property type="match status" value="1"/>
</dbReference>
<dbReference type="InterPro" id="IPR003593">
    <property type="entry name" value="AAA+_ATPase"/>
</dbReference>
<keyword evidence="2" id="KW-0067">ATP-binding</keyword>
<organism evidence="2 3">
    <name type="scientific">Bittarella massiliensis</name>
    <name type="common">ex Durand et al. 2017</name>
    <dbReference type="NCBI Taxonomy" id="1720313"/>
    <lineage>
        <taxon>Bacteria</taxon>
        <taxon>Bacillati</taxon>
        <taxon>Bacillota</taxon>
        <taxon>Clostridia</taxon>
        <taxon>Eubacteriales</taxon>
        <taxon>Oscillospiraceae</taxon>
        <taxon>Bittarella (ex Durand et al. 2017)</taxon>
    </lineage>
</organism>
<keyword evidence="2" id="KW-0378">Hydrolase</keyword>
<dbReference type="SMART" id="SM00382">
    <property type="entry name" value="AAA"/>
    <property type="match status" value="1"/>
</dbReference>
<dbReference type="Pfam" id="PF13604">
    <property type="entry name" value="AAA_30"/>
    <property type="match status" value="1"/>
</dbReference>
<dbReference type="AlphaFoldDB" id="A0AAQ1RVY7"/>
<dbReference type="RefSeq" id="WP_044991689.1">
    <property type="nucleotide sequence ID" value="NZ_FQVY01000002.1"/>
</dbReference>
<dbReference type="GO" id="GO:0004386">
    <property type="term" value="F:helicase activity"/>
    <property type="evidence" value="ECO:0007669"/>
    <property type="project" value="UniProtKB-KW"/>
</dbReference>
<dbReference type="Proteomes" id="UP000184089">
    <property type="component" value="Unassembled WGS sequence"/>
</dbReference>
<evidence type="ECO:0000259" key="1">
    <source>
        <dbReference type="SMART" id="SM00382"/>
    </source>
</evidence>
<accession>A0AAQ1RVY7</accession>